<evidence type="ECO:0000313" key="10">
    <source>
        <dbReference type="EMBL" id="OWF40857.1"/>
    </source>
</evidence>
<keyword evidence="3 7" id="KW-0813">Transport</keyword>
<dbReference type="InterPro" id="IPR023271">
    <property type="entry name" value="Aquaporin-like"/>
</dbReference>
<dbReference type="PANTHER" id="PTHR19139:SF284">
    <property type="entry name" value="AQUAPORIN"/>
    <property type="match status" value="1"/>
</dbReference>
<dbReference type="PANTHER" id="PTHR19139">
    <property type="entry name" value="AQUAPORIN TRANSPORTER"/>
    <property type="match status" value="1"/>
</dbReference>
<dbReference type="CDD" id="cd00333">
    <property type="entry name" value="MIP"/>
    <property type="match status" value="1"/>
</dbReference>
<keyword evidence="5 9" id="KW-1133">Transmembrane helix</keyword>
<dbReference type="InterPro" id="IPR022357">
    <property type="entry name" value="MIP_CS"/>
</dbReference>
<dbReference type="PRINTS" id="PR00783">
    <property type="entry name" value="MINTRINSICP"/>
</dbReference>
<dbReference type="Pfam" id="PF00230">
    <property type="entry name" value="MIP"/>
    <property type="match status" value="1"/>
</dbReference>
<dbReference type="OrthoDB" id="3222at2759"/>
<sequence length="284" mass="29799">MAELDSLLQQKSGYDVGPFRTYVRPVLAEFVGTTLFVFIGVLSVQSGNLASIGLAHGLTIALLIMGLGKISGGHFNPAVSLGVCLSGGITVVLTVAYIVAQILGGMIGAAFVRAILEDKMYNAIDGGAHIPSIDAGWAVFGEIILTTILVLSVLMNAVNDETKNEFAPFAIGFAVAVDIMAAGSTTGASMNPARSFGPAVAGSVVIPQDPWSYHYVYWVGPAGGAVLAALLYRFVLSSNAQNPSVFSISCKPIRPYDEQGLESTKTHTVPADKQPSLKMTEQFN</sequence>
<feature type="transmembrane region" description="Helical" evidence="9">
    <location>
        <begin position="49"/>
        <end position="68"/>
    </location>
</feature>
<evidence type="ECO:0000256" key="3">
    <source>
        <dbReference type="ARBA" id="ARBA00022448"/>
    </source>
</evidence>
<dbReference type="SUPFAM" id="SSF81338">
    <property type="entry name" value="Aquaporin-like"/>
    <property type="match status" value="1"/>
</dbReference>
<dbReference type="InterPro" id="IPR000425">
    <property type="entry name" value="MIP"/>
</dbReference>
<feature type="transmembrane region" description="Helical" evidence="9">
    <location>
        <begin position="89"/>
        <end position="115"/>
    </location>
</feature>
<keyword evidence="4 7" id="KW-0812">Transmembrane</keyword>
<dbReference type="Proteomes" id="UP000242188">
    <property type="component" value="Unassembled WGS sequence"/>
</dbReference>
<comment type="similarity">
    <text evidence="2 7">Belongs to the MIP/aquaporin (TC 1.A.8) family.</text>
</comment>
<feature type="transmembrane region" description="Helical" evidence="9">
    <location>
        <begin position="135"/>
        <end position="154"/>
    </location>
</feature>
<comment type="caution">
    <text evidence="10">The sequence shown here is derived from an EMBL/GenBank/DDBJ whole genome shotgun (WGS) entry which is preliminary data.</text>
</comment>
<evidence type="ECO:0000256" key="8">
    <source>
        <dbReference type="SAM" id="MobiDB-lite"/>
    </source>
</evidence>
<dbReference type="PROSITE" id="PS00221">
    <property type="entry name" value="MIP"/>
    <property type="match status" value="1"/>
</dbReference>
<dbReference type="FunFam" id="1.20.1080.10:FF:000019">
    <property type="entry name" value="AQuaPorin or aquaglyceroporin related"/>
    <property type="match status" value="1"/>
</dbReference>
<keyword evidence="11" id="KW-1185">Reference proteome</keyword>
<evidence type="ECO:0000256" key="2">
    <source>
        <dbReference type="ARBA" id="ARBA00006175"/>
    </source>
</evidence>
<evidence type="ECO:0000256" key="4">
    <source>
        <dbReference type="ARBA" id="ARBA00022692"/>
    </source>
</evidence>
<dbReference type="GO" id="GO:0005886">
    <property type="term" value="C:plasma membrane"/>
    <property type="evidence" value="ECO:0007669"/>
    <property type="project" value="TreeGrafter"/>
</dbReference>
<proteinExistence type="inferred from homology"/>
<evidence type="ECO:0000256" key="7">
    <source>
        <dbReference type="RuleBase" id="RU000477"/>
    </source>
</evidence>
<evidence type="ECO:0000256" key="9">
    <source>
        <dbReference type="SAM" id="Phobius"/>
    </source>
</evidence>
<feature type="transmembrane region" description="Helical" evidence="9">
    <location>
        <begin position="21"/>
        <end position="43"/>
    </location>
</feature>
<dbReference type="STRING" id="6573.A0A210PWH3"/>
<dbReference type="AlphaFoldDB" id="A0A210PWH3"/>
<accession>A0A210PWH3</accession>
<name>A0A210PWH3_MIZYE</name>
<dbReference type="GO" id="GO:0015250">
    <property type="term" value="F:water channel activity"/>
    <property type="evidence" value="ECO:0007669"/>
    <property type="project" value="TreeGrafter"/>
</dbReference>
<feature type="transmembrane region" description="Helical" evidence="9">
    <location>
        <begin position="215"/>
        <end position="235"/>
    </location>
</feature>
<feature type="transmembrane region" description="Helical" evidence="9">
    <location>
        <begin position="166"/>
        <end position="188"/>
    </location>
</feature>
<reference evidence="10 11" key="1">
    <citation type="journal article" date="2017" name="Nat. Ecol. Evol.">
        <title>Scallop genome provides insights into evolution of bilaterian karyotype and development.</title>
        <authorList>
            <person name="Wang S."/>
            <person name="Zhang J."/>
            <person name="Jiao W."/>
            <person name="Li J."/>
            <person name="Xun X."/>
            <person name="Sun Y."/>
            <person name="Guo X."/>
            <person name="Huan P."/>
            <person name="Dong B."/>
            <person name="Zhang L."/>
            <person name="Hu X."/>
            <person name="Sun X."/>
            <person name="Wang J."/>
            <person name="Zhao C."/>
            <person name="Wang Y."/>
            <person name="Wang D."/>
            <person name="Huang X."/>
            <person name="Wang R."/>
            <person name="Lv J."/>
            <person name="Li Y."/>
            <person name="Zhang Z."/>
            <person name="Liu B."/>
            <person name="Lu W."/>
            <person name="Hui Y."/>
            <person name="Liang J."/>
            <person name="Zhou Z."/>
            <person name="Hou R."/>
            <person name="Li X."/>
            <person name="Liu Y."/>
            <person name="Li H."/>
            <person name="Ning X."/>
            <person name="Lin Y."/>
            <person name="Zhao L."/>
            <person name="Xing Q."/>
            <person name="Dou J."/>
            <person name="Li Y."/>
            <person name="Mao J."/>
            <person name="Guo H."/>
            <person name="Dou H."/>
            <person name="Li T."/>
            <person name="Mu C."/>
            <person name="Jiang W."/>
            <person name="Fu Q."/>
            <person name="Fu X."/>
            <person name="Miao Y."/>
            <person name="Liu J."/>
            <person name="Yu Q."/>
            <person name="Li R."/>
            <person name="Liao H."/>
            <person name="Li X."/>
            <person name="Kong Y."/>
            <person name="Jiang Z."/>
            <person name="Chourrout D."/>
            <person name="Li R."/>
            <person name="Bao Z."/>
        </authorList>
    </citation>
    <scope>NUCLEOTIDE SEQUENCE [LARGE SCALE GENOMIC DNA]</scope>
    <source>
        <strain evidence="10 11">PY_sf001</strain>
    </source>
</reference>
<gene>
    <name evidence="10" type="ORF">KP79_PYT06131</name>
</gene>
<feature type="region of interest" description="Disordered" evidence="8">
    <location>
        <begin position="261"/>
        <end position="284"/>
    </location>
</feature>
<evidence type="ECO:0000256" key="5">
    <source>
        <dbReference type="ARBA" id="ARBA00022989"/>
    </source>
</evidence>
<dbReference type="Gene3D" id="1.20.1080.10">
    <property type="entry name" value="Glycerol uptake facilitator protein"/>
    <property type="match status" value="1"/>
</dbReference>
<keyword evidence="6 9" id="KW-0472">Membrane</keyword>
<evidence type="ECO:0000256" key="6">
    <source>
        <dbReference type="ARBA" id="ARBA00023136"/>
    </source>
</evidence>
<organism evidence="10 11">
    <name type="scientific">Mizuhopecten yessoensis</name>
    <name type="common">Japanese scallop</name>
    <name type="synonym">Patinopecten yessoensis</name>
    <dbReference type="NCBI Taxonomy" id="6573"/>
    <lineage>
        <taxon>Eukaryota</taxon>
        <taxon>Metazoa</taxon>
        <taxon>Spiralia</taxon>
        <taxon>Lophotrochozoa</taxon>
        <taxon>Mollusca</taxon>
        <taxon>Bivalvia</taxon>
        <taxon>Autobranchia</taxon>
        <taxon>Pteriomorphia</taxon>
        <taxon>Pectinida</taxon>
        <taxon>Pectinoidea</taxon>
        <taxon>Pectinidae</taxon>
        <taxon>Mizuhopecten</taxon>
    </lineage>
</organism>
<dbReference type="EMBL" id="NEDP02005442">
    <property type="protein sequence ID" value="OWF40857.1"/>
    <property type="molecule type" value="Genomic_DNA"/>
</dbReference>
<evidence type="ECO:0000313" key="11">
    <source>
        <dbReference type="Proteomes" id="UP000242188"/>
    </source>
</evidence>
<dbReference type="InterPro" id="IPR034294">
    <property type="entry name" value="Aquaporin_transptr"/>
</dbReference>
<comment type="subcellular location">
    <subcellularLocation>
        <location evidence="1">Membrane</location>
        <topology evidence="1">Multi-pass membrane protein</topology>
    </subcellularLocation>
</comment>
<evidence type="ECO:0000256" key="1">
    <source>
        <dbReference type="ARBA" id="ARBA00004141"/>
    </source>
</evidence>
<protein>
    <submittedName>
        <fullName evidence="10">Aquaporin-8</fullName>
    </submittedName>
</protein>